<feature type="binding site" evidence="13">
    <location>
        <position position="133"/>
    </location>
    <ligand>
        <name>pyridoxal 5'-phosphate</name>
        <dbReference type="ChEBI" id="CHEBI:597326"/>
    </ligand>
</feature>
<dbReference type="InterPro" id="IPR036052">
    <property type="entry name" value="TrpB-like_PALP_sf"/>
</dbReference>
<comment type="caution">
    <text evidence="16">The sequence shown here is derived from an EMBL/GenBank/DDBJ whole genome shotgun (WGS) entry which is preliminary data.</text>
</comment>
<evidence type="ECO:0000259" key="15">
    <source>
        <dbReference type="Pfam" id="PF00291"/>
    </source>
</evidence>
<organism evidence="16 17">
    <name type="scientific">candidate division MSBL1 archaeon SCGC-AAA259E22</name>
    <dbReference type="NCBI Taxonomy" id="1698265"/>
    <lineage>
        <taxon>Archaea</taxon>
        <taxon>Methanobacteriati</taxon>
        <taxon>Methanobacteriota</taxon>
        <taxon>candidate division MSBL1</taxon>
    </lineage>
</organism>
<dbReference type="GO" id="GO:0006565">
    <property type="term" value="P:L-serine catabolic process"/>
    <property type="evidence" value="ECO:0007669"/>
    <property type="project" value="TreeGrafter"/>
</dbReference>
<comment type="cofactor">
    <cofactor evidence="1 12 13">
        <name>pyridoxal 5'-phosphate</name>
        <dbReference type="ChEBI" id="CHEBI:597326"/>
    </cofactor>
</comment>
<dbReference type="PROSITE" id="PS00165">
    <property type="entry name" value="DEHYDRATASE_SER_THR"/>
    <property type="match status" value="1"/>
</dbReference>
<evidence type="ECO:0000256" key="14">
    <source>
        <dbReference type="PIRSR" id="PIRSR038945-2"/>
    </source>
</evidence>
<comment type="function">
    <text evidence="12">Catalyzes the gamma-elimination of phosphate from L-phosphohomoserine and the beta-addition of water to produce L-threonine.</text>
</comment>
<dbReference type="NCBIfam" id="TIGR00260">
    <property type="entry name" value="thrC"/>
    <property type="match status" value="1"/>
</dbReference>
<dbReference type="AlphaFoldDB" id="A0A133UHJ2"/>
<dbReference type="SUPFAM" id="SSF53686">
    <property type="entry name" value="Tryptophan synthase beta subunit-like PLP-dependent enzymes"/>
    <property type="match status" value="1"/>
</dbReference>
<evidence type="ECO:0000256" key="2">
    <source>
        <dbReference type="ARBA" id="ARBA00004979"/>
    </source>
</evidence>
<dbReference type="InterPro" id="IPR050147">
    <property type="entry name" value="Ser/Thr_Dehydratase"/>
</dbReference>
<name>A0A133UHJ2_9EURY</name>
<dbReference type="Proteomes" id="UP000070657">
    <property type="component" value="Unassembled WGS sequence"/>
</dbReference>
<keyword evidence="9 12" id="KW-0456">Lyase</keyword>
<feature type="binding site" evidence="13">
    <location>
        <position position="373"/>
    </location>
    <ligand>
        <name>pyridoxal 5'-phosphate</name>
        <dbReference type="ChEBI" id="CHEBI:597326"/>
    </ligand>
</feature>
<dbReference type="GO" id="GO:0009097">
    <property type="term" value="P:isoleucine biosynthetic process"/>
    <property type="evidence" value="ECO:0007669"/>
    <property type="project" value="TreeGrafter"/>
</dbReference>
<reference evidence="16 17" key="1">
    <citation type="journal article" date="2016" name="Sci. Rep.">
        <title>Metabolic traits of an uncultured archaeal lineage -MSBL1- from brine pools of the Red Sea.</title>
        <authorList>
            <person name="Mwirichia R."/>
            <person name="Alam I."/>
            <person name="Rashid M."/>
            <person name="Vinu M."/>
            <person name="Ba-Alawi W."/>
            <person name="Anthony Kamau A."/>
            <person name="Kamanda Ngugi D."/>
            <person name="Goker M."/>
            <person name="Klenk H.P."/>
            <person name="Bajic V."/>
            <person name="Stingl U."/>
        </authorList>
    </citation>
    <scope>NUCLEOTIDE SEQUENCE [LARGE SCALE GENOMIC DNA]</scope>
    <source>
        <strain evidence="16">SCGC-AAA259E22</strain>
    </source>
</reference>
<keyword evidence="7 12" id="KW-0791">Threonine biosynthesis</keyword>
<dbReference type="FunFam" id="3.40.50.1100:FF:000013">
    <property type="entry name" value="Threonine synthase"/>
    <property type="match status" value="1"/>
</dbReference>
<evidence type="ECO:0000256" key="6">
    <source>
        <dbReference type="ARBA" id="ARBA00022605"/>
    </source>
</evidence>
<dbReference type="InterPro" id="IPR000634">
    <property type="entry name" value="Ser/Thr_deHydtase_PyrdxlP-BS"/>
</dbReference>
<feature type="binding site" evidence="13">
    <location>
        <begin position="235"/>
        <end position="239"/>
    </location>
    <ligand>
        <name>pyridoxal 5'-phosphate</name>
        <dbReference type="ChEBI" id="CHEBI:597326"/>
    </ligand>
</feature>
<dbReference type="PATRIC" id="fig|1698265.3.peg.1133"/>
<keyword evidence="6 12" id="KW-0028">Amino-acid biosynthesis</keyword>
<accession>A0A133UHJ2</accession>
<dbReference type="Pfam" id="PF00291">
    <property type="entry name" value="PALP"/>
    <property type="match status" value="1"/>
</dbReference>
<dbReference type="GO" id="GO:0006567">
    <property type="term" value="P:L-threonine catabolic process"/>
    <property type="evidence" value="ECO:0007669"/>
    <property type="project" value="TreeGrafter"/>
</dbReference>
<dbReference type="InterPro" id="IPR004450">
    <property type="entry name" value="Thr_synthase-like"/>
</dbReference>
<dbReference type="Gene3D" id="3.40.50.1100">
    <property type="match status" value="2"/>
</dbReference>
<dbReference type="InterPro" id="IPR001926">
    <property type="entry name" value="TrpB-like_PALP"/>
</dbReference>
<keyword evidence="8 12" id="KW-0663">Pyridoxal phosphate</keyword>
<dbReference type="EMBL" id="LHXP01000010">
    <property type="protein sequence ID" value="KXA93704.1"/>
    <property type="molecule type" value="Genomic_DNA"/>
</dbReference>
<protein>
    <recommendedName>
        <fullName evidence="5 11">Threonine synthase</fullName>
        <ecNumber evidence="4 11">4.2.3.1</ecNumber>
    </recommendedName>
</protein>
<evidence type="ECO:0000256" key="7">
    <source>
        <dbReference type="ARBA" id="ARBA00022697"/>
    </source>
</evidence>
<dbReference type="GO" id="GO:0009088">
    <property type="term" value="P:threonine biosynthetic process"/>
    <property type="evidence" value="ECO:0007669"/>
    <property type="project" value="UniProtKB-UniRule"/>
</dbReference>
<dbReference type="PANTHER" id="PTHR48078">
    <property type="entry name" value="THREONINE DEHYDRATASE, MITOCHONDRIAL-RELATED"/>
    <property type="match status" value="1"/>
</dbReference>
<dbReference type="PIRSF" id="PIRSF038945">
    <property type="entry name" value="Thr_synthase"/>
    <property type="match status" value="1"/>
</dbReference>
<sequence>MFYECIECGSRFDISMSLYTCPDCDSLLEIELDLESVKEKIDRREFERECVTTWKYRPFLPVREDSKIVSLHEGGTPLYSCDVLAEEIGVDELYVKFEGGNPTGSFKDRGMTVGVTKALEYGADVVACASTGNTSSSLAAYSAKAGLDCVVLTPKGKVALGKMAQAALHGAKIIAIEDNFDKALKLVRRLCNERDEIYLLNSVNPFRPQGQKTIGFEISDQLGFDSPDRVVVPMGNCANIWAIYKGFYEFRETGIVDEIPKMTGIQAEGASPVVNAVKDGADRVVPVENPETLATAIRIGDPVNGPKALLAIRRTEGTAESVTDEEIVKAQKMLARLEGIGVEPASAASIAGLKKLVDMGEIDRSERVASVVTGHLLKDPEEAVDVSEPPVEITAKYDEIISELGL</sequence>
<evidence type="ECO:0000256" key="10">
    <source>
        <dbReference type="ARBA" id="ARBA00049144"/>
    </source>
</evidence>
<dbReference type="GO" id="GO:0030170">
    <property type="term" value="F:pyridoxal phosphate binding"/>
    <property type="evidence" value="ECO:0007669"/>
    <property type="project" value="InterPro"/>
</dbReference>
<keyword evidence="17" id="KW-1185">Reference proteome</keyword>
<evidence type="ECO:0000256" key="3">
    <source>
        <dbReference type="ARBA" id="ARBA00005517"/>
    </source>
</evidence>
<evidence type="ECO:0000256" key="8">
    <source>
        <dbReference type="ARBA" id="ARBA00022898"/>
    </source>
</evidence>
<evidence type="ECO:0000256" key="11">
    <source>
        <dbReference type="NCBIfam" id="TIGR00260"/>
    </source>
</evidence>
<comment type="pathway">
    <text evidence="2 12">Amino-acid biosynthesis; L-threonine biosynthesis; L-threonine from L-aspartate: step 5/5.</text>
</comment>
<dbReference type="CDD" id="cd01563">
    <property type="entry name" value="Thr-synth_1"/>
    <property type="match status" value="1"/>
</dbReference>
<dbReference type="UniPathway" id="UPA00050">
    <property type="reaction ID" value="UER00065"/>
</dbReference>
<gene>
    <name evidence="16" type="ORF">AKJ66_01350</name>
</gene>
<feature type="domain" description="Tryptophan synthase beta chain-like PALP" evidence="15">
    <location>
        <begin position="69"/>
        <end position="374"/>
    </location>
</feature>
<dbReference type="GO" id="GO:0003941">
    <property type="term" value="F:L-serine ammonia-lyase activity"/>
    <property type="evidence" value="ECO:0007669"/>
    <property type="project" value="TreeGrafter"/>
</dbReference>
<evidence type="ECO:0000256" key="4">
    <source>
        <dbReference type="ARBA" id="ARBA00013028"/>
    </source>
</evidence>
<feature type="modified residue" description="N6-(pyridoxal phosphate)lysine" evidence="14">
    <location>
        <position position="107"/>
    </location>
</feature>
<evidence type="ECO:0000313" key="16">
    <source>
        <dbReference type="EMBL" id="KXA93704.1"/>
    </source>
</evidence>
<dbReference type="GO" id="GO:0004795">
    <property type="term" value="F:threonine synthase activity"/>
    <property type="evidence" value="ECO:0007669"/>
    <property type="project" value="UniProtKB-UniRule"/>
</dbReference>
<evidence type="ECO:0000256" key="1">
    <source>
        <dbReference type="ARBA" id="ARBA00001933"/>
    </source>
</evidence>
<dbReference type="EC" id="4.2.3.1" evidence="4 11"/>
<evidence type="ECO:0000256" key="9">
    <source>
        <dbReference type="ARBA" id="ARBA00023239"/>
    </source>
</evidence>
<proteinExistence type="inferred from homology"/>
<dbReference type="GO" id="GO:0004794">
    <property type="term" value="F:threonine deaminase activity"/>
    <property type="evidence" value="ECO:0007669"/>
    <property type="project" value="TreeGrafter"/>
</dbReference>
<evidence type="ECO:0000256" key="12">
    <source>
        <dbReference type="PIRNR" id="PIRNR038945"/>
    </source>
</evidence>
<dbReference type="InterPro" id="IPR026260">
    <property type="entry name" value="Thr_Synthase_bac/arc"/>
</dbReference>
<evidence type="ECO:0000256" key="13">
    <source>
        <dbReference type="PIRSR" id="PIRSR038945-1"/>
    </source>
</evidence>
<comment type="catalytic activity">
    <reaction evidence="10 12">
        <text>O-phospho-L-homoserine + H2O = L-threonine + phosphate</text>
        <dbReference type="Rhea" id="RHEA:10840"/>
        <dbReference type="ChEBI" id="CHEBI:15377"/>
        <dbReference type="ChEBI" id="CHEBI:43474"/>
        <dbReference type="ChEBI" id="CHEBI:57590"/>
        <dbReference type="ChEBI" id="CHEBI:57926"/>
        <dbReference type="EC" id="4.2.3.1"/>
    </reaction>
</comment>
<dbReference type="PANTHER" id="PTHR48078:SF6">
    <property type="entry name" value="L-THREONINE DEHYDRATASE CATABOLIC TDCB"/>
    <property type="match status" value="1"/>
</dbReference>
<evidence type="ECO:0000313" key="17">
    <source>
        <dbReference type="Proteomes" id="UP000070657"/>
    </source>
</evidence>
<evidence type="ECO:0000256" key="5">
    <source>
        <dbReference type="ARBA" id="ARBA00018679"/>
    </source>
</evidence>
<comment type="similarity">
    <text evidence="3 12">Belongs to the threonine synthase family.</text>
</comment>